<evidence type="ECO:0000256" key="3">
    <source>
        <dbReference type="ARBA" id="ARBA00035112"/>
    </source>
</evidence>
<comment type="pathway">
    <text evidence="1">Mycotoxin biosynthesis.</text>
</comment>
<proteinExistence type="inferred from homology"/>
<protein>
    <submittedName>
        <fullName evidence="4">Uncharacterized protein</fullName>
    </submittedName>
</protein>
<sequence>MGREESFSNSRNPSWFQNCRTKYSKIGEESTDEKAKIAAPWLRRNWHRGKLHVLYAALLIIVAFISRKSSSPQLQLNYYGDEPIKSELRLLTVPITFELNVTYAVPPSKEIAPIRSCLAVFHQLHCLDMLRQALYELRPDLVEQGRNLSHSANTHHEDHHAIESHPDYDVAIDGNHIHDIIMCKPDLTVETGDPSVGGVTGFGTEHQCVNWPELMGWMERYE</sequence>
<dbReference type="PANTHER" id="PTHR33365:SF11">
    <property type="entry name" value="TAT PATHWAY SIGNAL SEQUENCE"/>
    <property type="match status" value="1"/>
</dbReference>
<evidence type="ECO:0000313" key="4">
    <source>
        <dbReference type="EMBL" id="PMD33161.1"/>
    </source>
</evidence>
<evidence type="ECO:0000256" key="2">
    <source>
        <dbReference type="ARBA" id="ARBA00023002"/>
    </source>
</evidence>
<dbReference type="GO" id="GO:0016491">
    <property type="term" value="F:oxidoreductase activity"/>
    <property type="evidence" value="ECO:0007669"/>
    <property type="project" value="UniProtKB-KW"/>
</dbReference>
<name>A0A2J6R3S7_HYAVF</name>
<evidence type="ECO:0000313" key="5">
    <source>
        <dbReference type="Proteomes" id="UP000235786"/>
    </source>
</evidence>
<dbReference type="InterPro" id="IPR021765">
    <property type="entry name" value="UstYa-like"/>
</dbReference>
<dbReference type="PANTHER" id="PTHR33365">
    <property type="entry name" value="YALI0B05434P"/>
    <property type="match status" value="1"/>
</dbReference>
<dbReference type="AlphaFoldDB" id="A0A2J6R3S7"/>
<accession>A0A2J6R3S7</accession>
<organism evidence="4 5">
    <name type="scientific">Hyaloscypha variabilis (strain UAMH 11265 / GT02V1 / F)</name>
    <name type="common">Meliniomyces variabilis</name>
    <dbReference type="NCBI Taxonomy" id="1149755"/>
    <lineage>
        <taxon>Eukaryota</taxon>
        <taxon>Fungi</taxon>
        <taxon>Dikarya</taxon>
        <taxon>Ascomycota</taxon>
        <taxon>Pezizomycotina</taxon>
        <taxon>Leotiomycetes</taxon>
        <taxon>Helotiales</taxon>
        <taxon>Hyaloscyphaceae</taxon>
        <taxon>Hyaloscypha</taxon>
        <taxon>Hyaloscypha variabilis</taxon>
    </lineage>
</organism>
<dbReference type="Proteomes" id="UP000235786">
    <property type="component" value="Unassembled WGS sequence"/>
</dbReference>
<keyword evidence="5" id="KW-1185">Reference proteome</keyword>
<dbReference type="OrthoDB" id="3687641at2759"/>
<dbReference type="STRING" id="1149755.A0A2J6R3S7"/>
<comment type="similarity">
    <text evidence="3">Belongs to the ustYa family.</text>
</comment>
<dbReference type="Pfam" id="PF11807">
    <property type="entry name" value="UstYa"/>
    <property type="match status" value="1"/>
</dbReference>
<keyword evidence="2" id="KW-0560">Oxidoreductase</keyword>
<reference evidence="4 5" key="1">
    <citation type="submission" date="2016-04" db="EMBL/GenBank/DDBJ databases">
        <title>A degradative enzymes factory behind the ericoid mycorrhizal symbiosis.</title>
        <authorList>
            <consortium name="DOE Joint Genome Institute"/>
            <person name="Martino E."/>
            <person name="Morin E."/>
            <person name="Grelet G."/>
            <person name="Kuo A."/>
            <person name="Kohler A."/>
            <person name="Daghino S."/>
            <person name="Barry K."/>
            <person name="Choi C."/>
            <person name="Cichocki N."/>
            <person name="Clum A."/>
            <person name="Copeland A."/>
            <person name="Hainaut M."/>
            <person name="Haridas S."/>
            <person name="Labutti K."/>
            <person name="Lindquist E."/>
            <person name="Lipzen A."/>
            <person name="Khouja H.-R."/>
            <person name="Murat C."/>
            <person name="Ohm R."/>
            <person name="Olson A."/>
            <person name="Spatafora J."/>
            <person name="Veneault-Fourrey C."/>
            <person name="Henrissat B."/>
            <person name="Grigoriev I."/>
            <person name="Martin F."/>
            <person name="Perotto S."/>
        </authorList>
    </citation>
    <scope>NUCLEOTIDE SEQUENCE [LARGE SCALE GENOMIC DNA]</scope>
    <source>
        <strain evidence="4 5">F</strain>
    </source>
</reference>
<evidence type="ECO:0000256" key="1">
    <source>
        <dbReference type="ARBA" id="ARBA00004685"/>
    </source>
</evidence>
<gene>
    <name evidence="4" type="ORF">L207DRAFT_609085</name>
</gene>
<dbReference type="GO" id="GO:0043386">
    <property type="term" value="P:mycotoxin biosynthetic process"/>
    <property type="evidence" value="ECO:0007669"/>
    <property type="project" value="InterPro"/>
</dbReference>
<dbReference type="EMBL" id="KZ613957">
    <property type="protein sequence ID" value="PMD33161.1"/>
    <property type="molecule type" value="Genomic_DNA"/>
</dbReference>